<evidence type="ECO:0000313" key="2">
    <source>
        <dbReference type="Proteomes" id="UP001597033"/>
    </source>
</evidence>
<dbReference type="InterPro" id="IPR038086">
    <property type="entry name" value="DUF2789_sf"/>
</dbReference>
<reference evidence="2" key="1">
    <citation type="journal article" date="2019" name="Int. J. Syst. Evol. Microbiol.">
        <title>The Global Catalogue of Microorganisms (GCM) 10K type strain sequencing project: providing services to taxonomists for standard genome sequencing and annotation.</title>
        <authorList>
            <consortium name="The Broad Institute Genomics Platform"/>
            <consortium name="The Broad Institute Genome Sequencing Center for Infectious Disease"/>
            <person name="Wu L."/>
            <person name="Ma J."/>
        </authorList>
    </citation>
    <scope>NUCLEOTIDE SEQUENCE [LARGE SCALE GENOMIC DNA]</scope>
    <source>
        <strain evidence="2">CCUG 55854</strain>
    </source>
</reference>
<dbReference type="InterPro" id="IPR021250">
    <property type="entry name" value="DUF2789"/>
</dbReference>
<protein>
    <submittedName>
        <fullName evidence="1">DUF2789 domain-containing protein</fullName>
    </submittedName>
</protein>
<dbReference type="Pfam" id="PF10982">
    <property type="entry name" value="DUF2789"/>
    <property type="match status" value="1"/>
</dbReference>
<accession>A0ABW3LYH6</accession>
<dbReference type="RefSeq" id="WP_162375390.1">
    <property type="nucleotide sequence ID" value="NZ_JAYRDL010000038.1"/>
</dbReference>
<keyword evidence="2" id="KW-1185">Reference proteome</keyword>
<evidence type="ECO:0000313" key="1">
    <source>
        <dbReference type="EMBL" id="MFD1042040.1"/>
    </source>
</evidence>
<dbReference type="EMBL" id="JBHTKN010000003">
    <property type="protein sequence ID" value="MFD1042040.1"/>
    <property type="molecule type" value="Genomic_DNA"/>
</dbReference>
<sequence length="80" mass="8874">MEPTVHAFSELFAQLGLPDDAASIRAFIATHAPLADDIRLEEAPFWTPAQAQLLREERIDDADWAIVVDQLNLALRAPAH</sequence>
<organism evidence="1 2">
    <name type="scientific">Pseudoxanthomonas kaohsiungensis</name>
    <dbReference type="NCBI Taxonomy" id="283923"/>
    <lineage>
        <taxon>Bacteria</taxon>
        <taxon>Pseudomonadati</taxon>
        <taxon>Pseudomonadota</taxon>
        <taxon>Gammaproteobacteria</taxon>
        <taxon>Lysobacterales</taxon>
        <taxon>Lysobacteraceae</taxon>
        <taxon>Pseudoxanthomonas</taxon>
    </lineage>
</organism>
<dbReference type="Proteomes" id="UP001597033">
    <property type="component" value="Unassembled WGS sequence"/>
</dbReference>
<name>A0ABW3LYH6_9GAMM</name>
<comment type="caution">
    <text evidence="1">The sequence shown here is derived from an EMBL/GenBank/DDBJ whole genome shotgun (WGS) entry which is preliminary data.</text>
</comment>
<proteinExistence type="predicted"/>
<dbReference type="Gene3D" id="1.10.10.1130">
    <property type="entry name" value="Uncharacterised protein PF10982, DUF2789"/>
    <property type="match status" value="1"/>
</dbReference>
<gene>
    <name evidence="1" type="ORF">ACFQ2N_06750</name>
</gene>